<keyword evidence="3 5" id="KW-1133">Transmembrane helix</keyword>
<dbReference type="KEGG" id="cbq:AL705_00495"/>
<dbReference type="GeneID" id="84894112"/>
<evidence type="ECO:0000256" key="5">
    <source>
        <dbReference type="SAM" id="Phobius"/>
    </source>
</evidence>
<evidence type="ECO:0000313" key="9">
    <source>
        <dbReference type="Proteomes" id="UP000324288"/>
    </source>
</evidence>
<gene>
    <name evidence="6" type="ORF">AL705_00495</name>
    <name evidence="7" type="ORF">LC603019_00104</name>
</gene>
<dbReference type="SUPFAM" id="SSF55486">
    <property type="entry name" value="Metalloproteases ('zincins'), catalytic domain"/>
    <property type="match status" value="1"/>
</dbReference>
<organism evidence="6 8">
    <name type="scientific">Lawsonella clevelandensis</name>
    <dbReference type="NCBI Taxonomy" id="1528099"/>
    <lineage>
        <taxon>Bacteria</taxon>
        <taxon>Bacillati</taxon>
        <taxon>Actinomycetota</taxon>
        <taxon>Actinomycetes</taxon>
        <taxon>Mycobacteriales</taxon>
        <taxon>Lawsonellaceae</taxon>
        <taxon>Lawsonella</taxon>
    </lineage>
</organism>
<dbReference type="Pfam" id="PF04228">
    <property type="entry name" value="Zn_peptidase"/>
    <property type="match status" value="1"/>
</dbReference>
<evidence type="ECO:0008006" key="10">
    <source>
        <dbReference type="Google" id="ProtNLM"/>
    </source>
</evidence>
<reference evidence="7 9" key="3">
    <citation type="submission" date="2019-04" db="EMBL/GenBank/DDBJ databases">
        <authorList>
            <person name="Seth-Smith MB H."/>
            <person name="Seth-Smith H."/>
        </authorList>
    </citation>
    <scope>NUCLEOTIDE SEQUENCE [LARGE SCALE GENOMIC DNA]</scope>
    <source>
        <strain evidence="7">USB-603019</strain>
    </source>
</reference>
<accession>A0A0M4MB61</accession>
<evidence type="ECO:0000256" key="4">
    <source>
        <dbReference type="ARBA" id="ARBA00023136"/>
    </source>
</evidence>
<dbReference type="RefSeq" id="WP_053961343.1">
    <property type="nucleotide sequence ID" value="NZ_CAJPTR010000002.1"/>
</dbReference>
<dbReference type="InterPro" id="IPR007343">
    <property type="entry name" value="Uncharacterised_pept_Zn_put"/>
</dbReference>
<sequence>MTFQTGGNLSGGRVSAGGGRGGLVIGGGLGTIALVLVAVFFGVDPQAILPAIQGSEGSQQNAAAVQDLQNRIDRCKKSDSAAANEDPVCRIVATTISVDAIWGEQLPRQMDTQYRRPNTVIFDQAVNTACGTASVETGPFYCSGDNTAYFDLSFFETMLTRLGGVNAPAAQEYVVAHEYGHHVQNVLGWLTQDRMRSSGPNSSQVHLELEADCFAGLWFHYASRPGNQPSDAPMLKPLTNDELQSIRVTAQAIGDDAIQEGAGQQVNPERWTHGSSQQRLNAFMTGYNNGSIERCHALGR</sequence>
<dbReference type="STRING" id="1528099.AL705_00495"/>
<dbReference type="PANTHER" id="PTHR30168">
    <property type="entry name" value="PUTATIVE MEMBRANE PROTEIN YPFJ"/>
    <property type="match status" value="1"/>
</dbReference>
<evidence type="ECO:0000256" key="2">
    <source>
        <dbReference type="ARBA" id="ARBA00022692"/>
    </source>
</evidence>
<evidence type="ECO:0000313" key="7">
    <source>
        <dbReference type="EMBL" id="VHN99597.1"/>
    </source>
</evidence>
<reference evidence="6 8" key="1">
    <citation type="journal article" date="2015" name="Genome Announc.">
        <title>Complete Genome Sequences for Two Strains of a Novel Fastidious, Partially Acid-Fast, Gram-Positive Corynebacterineae Bacterium, Derived from Human Clinical Samples.</title>
        <authorList>
            <person name="Nicholson A.C."/>
            <person name="Bell M."/>
            <person name="Humrighouse B.W."/>
            <person name="McQuiston J.R."/>
        </authorList>
    </citation>
    <scope>NUCLEOTIDE SEQUENCE [LARGE SCALE GENOMIC DNA]</scope>
    <source>
        <strain evidence="6 8">X1698</strain>
    </source>
</reference>
<dbReference type="PANTHER" id="PTHR30168:SF0">
    <property type="entry name" value="INNER MEMBRANE PROTEIN"/>
    <property type="match status" value="1"/>
</dbReference>
<dbReference type="Proteomes" id="UP000324288">
    <property type="component" value="Chromosome"/>
</dbReference>
<dbReference type="PATRIC" id="fig|1528099.3.peg.104"/>
<keyword evidence="2 5" id="KW-0812">Transmembrane</keyword>
<dbReference type="EMBL" id="CP012390">
    <property type="protein sequence ID" value="ALE18458.1"/>
    <property type="molecule type" value="Genomic_DNA"/>
</dbReference>
<dbReference type="Proteomes" id="UP000068137">
    <property type="component" value="Chromosome"/>
</dbReference>
<protein>
    <recommendedName>
        <fullName evidence="10">Neutral zinc metallopeptidase</fullName>
    </recommendedName>
</protein>
<evidence type="ECO:0000256" key="1">
    <source>
        <dbReference type="ARBA" id="ARBA00004167"/>
    </source>
</evidence>
<keyword evidence="4 5" id="KW-0472">Membrane</keyword>
<keyword evidence="9" id="KW-1185">Reference proteome</keyword>
<comment type="subcellular location">
    <subcellularLocation>
        <location evidence="1">Membrane</location>
        <topology evidence="1">Single-pass membrane protein</topology>
    </subcellularLocation>
</comment>
<evidence type="ECO:0000313" key="6">
    <source>
        <dbReference type="EMBL" id="ALE18458.1"/>
    </source>
</evidence>
<dbReference type="OrthoDB" id="9774900at2"/>
<dbReference type="AlphaFoldDB" id="A0A0M4MB61"/>
<feature type="transmembrane region" description="Helical" evidence="5">
    <location>
        <begin position="21"/>
        <end position="43"/>
    </location>
</feature>
<proteinExistence type="predicted"/>
<name>A0A0M4MB61_9ACTN</name>
<evidence type="ECO:0000313" key="8">
    <source>
        <dbReference type="Proteomes" id="UP000068137"/>
    </source>
</evidence>
<reference evidence="6" key="2">
    <citation type="journal article" date="2016" name="Int. J. Syst. Evol. Microbiol.">
        <title>Lawsonella clevelandensis gen. nov., sp. nov., a new member of the suborder Corynebacterineae isolated from human abscesses.</title>
        <authorList>
            <person name="Bell M.E."/>
            <person name="Bernard K.A."/>
            <person name="Harrington S.M."/>
            <person name="Patel N.B."/>
            <person name="Tucker T.A."/>
            <person name="Metcalfe M.G."/>
            <person name="McQuiston J.R."/>
        </authorList>
    </citation>
    <scope>NUCLEOTIDE SEQUENCE</scope>
    <source>
        <strain evidence="6">X1698</strain>
    </source>
</reference>
<evidence type="ECO:0000256" key="3">
    <source>
        <dbReference type="ARBA" id="ARBA00022989"/>
    </source>
</evidence>
<dbReference type="GO" id="GO:0016020">
    <property type="term" value="C:membrane"/>
    <property type="evidence" value="ECO:0007669"/>
    <property type="project" value="UniProtKB-SubCell"/>
</dbReference>
<dbReference type="EMBL" id="LR584267">
    <property type="protein sequence ID" value="VHN99597.1"/>
    <property type="molecule type" value="Genomic_DNA"/>
</dbReference>